<dbReference type="EMBL" id="JARKHS020010056">
    <property type="protein sequence ID" value="KAK8779196.1"/>
    <property type="molecule type" value="Genomic_DNA"/>
</dbReference>
<dbReference type="Gene3D" id="3.40.390.10">
    <property type="entry name" value="Collagenase (Catalytic Domain)"/>
    <property type="match status" value="1"/>
</dbReference>
<sequence length="128" mass="14540">MLSWIDDQSKALVADKLMAVKNALWPPRLLLKDGELEKIYDGFPETEPSFAHYWVTTRQEAIAMHRTQEYEEAMLLLGNKFPEYGDYDYVPNAAMMPLGVATSPAYYSGGKKSMLYGGLFFLMAMQLV</sequence>
<dbReference type="Gene3D" id="1.10.1380.10">
    <property type="entry name" value="Neutral endopeptidase , domain2"/>
    <property type="match status" value="1"/>
</dbReference>
<keyword evidence="2" id="KW-1185">Reference proteome</keyword>
<evidence type="ECO:0000313" key="1">
    <source>
        <dbReference type="EMBL" id="KAK8779196.1"/>
    </source>
</evidence>
<accession>A0AAQ4EWF9</accession>
<name>A0AAQ4EWF9_AMBAM</name>
<dbReference type="Proteomes" id="UP001321473">
    <property type="component" value="Unassembled WGS sequence"/>
</dbReference>
<reference evidence="1 2" key="1">
    <citation type="journal article" date="2023" name="Arcadia Sci">
        <title>De novo assembly of a long-read Amblyomma americanum tick genome.</title>
        <authorList>
            <person name="Chou S."/>
            <person name="Poskanzer K.E."/>
            <person name="Rollins M."/>
            <person name="Thuy-Boun P.S."/>
        </authorList>
    </citation>
    <scope>NUCLEOTIDE SEQUENCE [LARGE SCALE GENOMIC DNA]</scope>
    <source>
        <strain evidence="1">F_SG_1</strain>
        <tissue evidence="1">Salivary glands</tissue>
    </source>
</reference>
<gene>
    <name evidence="1" type="ORF">V5799_019464</name>
</gene>
<proteinExistence type="predicted"/>
<protein>
    <submittedName>
        <fullName evidence="1">Uncharacterized protein</fullName>
    </submittedName>
</protein>
<organism evidence="1 2">
    <name type="scientific">Amblyomma americanum</name>
    <name type="common">Lone star tick</name>
    <dbReference type="NCBI Taxonomy" id="6943"/>
    <lineage>
        <taxon>Eukaryota</taxon>
        <taxon>Metazoa</taxon>
        <taxon>Ecdysozoa</taxon>
        <taxon>Arthropoda</taxon>
        <taxon>Chelicerata</taxon>
        <taxon>Arachnida</taxon>
        <taxon>Acari</taxon>
        <taxon>Parasitiformes</taxon>
        <taxon>Ixodida</taxon>
        <taxon>Ixodoidea</taxon>
        <taxon>Ixodidae</taxon>
        <taxon>Amblyomminae</taxon>
        <taxon>Amblyomma</taxon>
    </lineage>
</organism>
<evidence type="ECO:0000313" key="2">
    <source>
        <dbReference type="Proteomes" id="UP001321473"/>
    </source>
</evidence>
<dbReference type="InterPro" id="IPR042089">
    <property type="entry name" value="Peptidase_M13_dom_2"/>
</dbReference>
<dbReference type="InterPro" id="IPR024079">
    <property type="entry name" value="MetalloPept_cat_dom_sf"/>
</dbReference>
<dbReference type="GO" id="GO:0008237">
    <property type="term" value="F:metallopeptidase activity"/>
    <property type="evidence" value="ECO:0007669"/>
    <property type="project" value="InterPro"/>
</dbReference>
<dbReference type="AlphaFoldDB" id="A0AAQ4EWF9"/>
<comment type="caution">
    <text evidence="1">The sequence shown here is derived from an EMBL/GenBank/DDBJ whole genome shotgun (WGS) entry which is preliminary data.</text>
</comment>